<sequence length="164" mass="18858">MRREMLSLHYQLVLSRVTVFLAVVQMVLVVAYYVFMMLHPSNHHINSMDLNSFALLHISFTQLVGFLALSFRLEKADKCCTKVFTVIFHVLLNILLWWCVFNIGNLQKYSRLVLHEEHLVAWLLQVLQGSFLCSIVVGAFAITCYGFAKDFGPKYERIVAVVSV</sequence>
<feature type="transmembrane region" description="Helical" evidence="1">
    <location>
        <begin position="83"/>
        <end position="103"/>
    </location>
</feature>
<feature type="transmembrane region" description="Helical" evidence="1">
    <location>
        <begin position="12"/>
        <end position="34"/>
    </location>
</feature>
<feature type="transmembrane region" description="Helical" evidence="1">
    <location>
        <begin position="54"/>
        <end position="71"/>
    </location>
</feature>
<dbReference type="EMBL" id="AZBU02000011">
    <property type="protein sequence ID" value="TKR61876.1"/>
    <property type="molecule type" value="Genomic_DNA"/>
</dbReference>
<name>A0A4U5LZS1_STECR</name>
<keyword evidence="1" id="KW-0472">Membrane</keyword>
<proteinExistence type="predicted"/>
<keyword evidence="3" id="KW-1185">Reference proteome</keyword>
<protein>
    <submittedName>
        <fullName evidence="2">Uncharacterized protein</fullName>
    </submittedName>
</protein>
<dbReference type="AlphaFoldDB" id="A0A4U5LZS1"/>
<evidence type="ECO:0000256" key="1">
    <source>
        <dbReference type="SAM" id="Phobius"/>
    </source>
</evidence>
<keyword evidence="1" id="KW-0812">Transmembrane</keyword>
<keyword evidence="1" id="KW-1133">Transmembrane helix</keyword>
<dbReference type="Proteomes" id="UP000298663">
    <property type="component" value="Unassembled WGS sequence"/>
</dbReference>
<feature type="transmembrane region" description="Helical" evidence="1">
    <location>
        <begin position="123"/>
        <end position="148"/>
    </location>
</feature>
<gene>
    <name evidence="2" type="ORF">L596_028929</name>
</gene>
<reference evidence="2 3" key="2">
    <citation type="journal article" date="2019" name="G3 (Bethesda)">
        <title>Hybrid Assembly of the Genome of the Entomopathogenic Nematode Steinernema carpocapsae Identifies the X-Chromosome.</title>
        <authorList>
            <person name="Serra L."/>
            <person name="Macchietto M."/>
            <person name="Macias-Munoz A."/>
            <person name="McGill C.J."/>
            <person name="Rodriguez I.M."/>
            <person name="Rodriguez B."/>
            <person name="Murad R."/>
            <person name="Mortazavi A."/>
        </authorList>
    </citation>
    <scope>NUCLEOTIDE SEQUENCE [LARGE SCALE GENOMIC DNA]</scope>
    <source>
        <strain evidence="2 3">ALL</strain>
    </source>
</reference>
<comment type="caution">
    <text evidence="2">The sequence shown here is derived from an EMBL/GenBank/DDBJ whole genome shotgun (WGS) entry which is preliminary data.</text>
</comment>
<evidence type="ECO:0000313" key="3">
    <source>
        <dbReference type="Proteomes" id="UP000298663"/>
    </source>
</evidence>
<organism evidence="2 3">
    <name type="scientific">Steinernema carpocapsae</name>
    <name type="common">Entomopathogenic nematode</name>
    <dbReference type="NCBI Taxonomy" id="34508"/>
    <lineage>
        <taxon>Eukaryota</taxon>
        <taxon>Metazoa</taxon>
        <taxon>Ecdysozoa</taxon>
        <taxon>Nematoda</taxon>
        <taxon>Chromadorea</taxon>
        <taxon>Rhabditida</taxon>
        <taxon>Tylenchina</taxon>
        <taxon>Panagrolaimomorpha</taxon>
        <taxon>Strongyloidoidea</taxon>
        <taxon>Steinernematidae</taxon>
        <taxon>Steinernema</taxon>
    </lineage>
</organism>
<accession>A0A4U5LZS1</accession>
<reference evidence="2 3" key="1">
    <citation type="journal article" date="2015" name="Genome Biol.">
        <title>Comparative genomics of Steinernema reveals deeply conserved gene regulatory networks.</title>
        <authorList>
            <person name="Dillman A.R."/>
            <person name="Macchietto M."/>
            <person name="Porter C.F."/>
            <person name="Rogers A."/>
            <person name="Williams B."/>
            <person name="Antoshechkin I."/>
            <person name="Lee M.M."/>
            <person name="Goodwin Z."/>
            <person name="Lu X."/>
            <person name="Lewis E.E."/>
            <person name="Goodrich-Blair H."/>
            <person name="Stock S.P."/>
            <person name="Adams B.J."/>
            <person name="Sternberg P.W."/>
            <person name="Mortazavi A."/>
        </authorList>
    </citation>
    <scope>NUCLEOTIDE SEQUENCE [LARGE SCALE GENOMIC DNA]</scope>
    <source>
        <strain evidence="2 3">ALL</strain>
    </source>
</reference>
<evidence type="ECO:0000313" key="2">
    <source>
        <dbReference type="EMBL" id="TKR61876.1"/>
    </source>
</evidence>